<dbReference type="GO" id="GO:0004519">
    <property type="term" value="F:endonuclease activity"/>
    <property type="evidence" value="ECO:0007669"/>
    <property type="project" value="UniProtKB-KW"/>
</dbReference>
<organism evidence="1 2">
    <name type="scientific">Paenibacillus farraposensis</name>
    <dbReference type="NCBI Taxonomy" id="2807095"/>
    <lineage>
        <taxon>Bacteria</taxon>
        <taxon>Bacillati</taxon>
        <taxon>Bacillota</taxon>
        <taxon>Bacilli</taxon>
        <taxon>Bacillales</taxon>
        <taxon>Paenibacillaceae</taxon>
        <taxon>Paenibacillus</taxon>
    </lineage>
</organism>
<gene>
    <name evidence="1" type="ORF">ACFQ5D_16555</name>
</gene>
<name>A0ABW4DE62_9BACL</name>
<keyword evidence="2" id="KW-1185">Reference proteome</keyword>
<keyword evidence="1" id="KW-0378">Hydrolase</keyword>
<dbReference type="Proteomes" id="UP001597340">
    <property type="component" value="Unassembled WGS sequence"/>
</dbReference>
<dbReference type="InterPro" id="IPR011335">
    <property type="entry name" value="Restrct_endonuc-II-like"/>
</dbReference>
<dbReference type="Gene3D" id="3.40.91.20">
    <property type="match status" value="1"/>
</dbReference>
<sequence length="152" mass="17219">MNLTTYNHHFGSQAIKGEILQPLFDALKTARFEIKKGCATPLRKVIERFIQMQGWSGNIKIDKAKKITLTSMKENVGFCLQTGNVGRFYADMLKLQTLYLNGKIEAGICILPTKQAANVMGDNLANFDRFVEELYLYRKIITIPIFVIGIDI</sequence>
<evidence type="ECO:0000313" key="1">
    <source>
        <dbReference type="EMBL" id="MFD1462967.1"/>
    </source>
</evidence>
<accession>A0ABW4DE62</accession>
<keyword evidence="1" id="KW-0255">Endonuclease</keyword>
<dbReference type="InterPro" id="IPR011338">
    <property type="entry name" value="BamHI/BglII/BstY"/>
</dbReference>
<keyword evidence="1" id="KW-0540">Nuclease</keyword>
<comment type="caution">
    <text evidence="1">The sequence shown here is derived from an EMBL/GenBank/DDBJ whole genome shotgun (WGS) entry which is preliminary data.</text>
</comment>
<protein>
    <submittedName>
        <fullName evidence="1">BglII/BstYI family type II restriction endonuclease</fullName>
    </submittedName>
</protein>
<dbReference type="SUPFAM" id="SSF52980">
    <property type="entry name" value="Restriction endonuclease-like"/>
    <property type="match status" value="1"/>
</dbReference>
<reference evidence="2" key="1">
    <citation type="journal article" date="2019" name="Int. J. Syst. Evol. Microbiol.">
        <title>The Global Catalogue of Microorganisms (GCM) 10K type strain sequencing project: providing services to taxonomists for standard genome sequencing and annotation.</title>
        <authorList>
            <consortium name="The Broad Institute Genomics Platform"/>
            <consortium name="The Broad Institute Genome Sequencing Center for Infectious Disease"/>
            <person name="Wu L."/>
            <person name="Ma J."/>
        </authorList>
    </citation>
    <scope>NUCLEOTIDE SEQUENCE [LARGE SCALE GENOMIC DNA]</scope>
    <source>
        <strain evidence="2">CCM 9147</strain>
    </source>
</reference>
<dbReference type="EMBL" id="JBHTNZ010000024">
    <property type="protein sequence ID" value="MFD1462967.1"/>
    <property type="molecule type" value="Genomic_DNA"/>
</dbReference>
<proteinExistence type="predicted"/>
<evidence type="ECO:0000313" key="2">
    <source>
        <dbReference type="Proteomes" id="UP001597340"/>
    </source>
</evidence>
<dbReference type="Pfam" id="PF09195">
    <property type="entry name" value="Endonuc-BglII"/>
    <property type="match status" value="1"/>
</dbReference>
<dbReference type="RefSeq" id="WP_229522973.1">
    <property type="nucleotide sequence ID" value="NZ_JAFFQR010000011.1"/>
</dbReference>
<dbReference type="InterPro" id="IPR015278">
    <property type="entry name" value="BglII-like"/>
</dbReference>